<dbReference type="EMBL" id="JAULSR010000001">
    <property type="protein sequence ID" value="KAK0635852.1"/>
    <property type="molecule type" value="Genomic_DNA"/>
</dbReference>
<dbReference type="PANTHER" id="PTHR44051:SF8">
    <property type="entry name" value="GLUTATHIONE S-TRANSFERASE GSTA"/>
    <property type="match status" value="1"/>
</dbReference>
<dbReference type="CDD" id="cd03057">
    <property type="entry name" value="GST_N_Beta"/>
    <property type="match status" value="1"/>
</dbReference>
<dbReference type="SUPFAM" id="SSF47616">
    <property type="entry name" value="GST C-terminal domain-like"/>
    <property type="match status" value="1"/>
</dbReference>
<keyword evidence="3" id="KW-1185">Reference proteome</keyword>
<feature type="domain" description="GST C-terminal" evidence="1">
    <location>
        <begin position="114"/>
        <end position="247"/>
    </location>
</feature>
<dbReference type="InterPro" id="IPR010987">
    <property type="entry name" value="Glutathione-S-Trfase_C-like"/>
</dbReference>
<evidence type="ECO:0000313" key="3">
    <source>
        <dbReference type="Proteomes" id="UP001174934"/>
    </source>
</evidence>
<dbReference type="SUPFAM" id="SSF52833">
    <property type="entry name" value="Thioredoxin-like"/>
    <property type="match status" value="1"/>
</dbReference>
<dbReference type="PROSITE" id="PS50405">
    <property type="entry name" value="GST_CTER"/>
    <property type="match status" value="1"/>
</dbReference>
<dbReference type="PANTHER" id="PTHR44051">
    <property type="entry name" value="GLUTATHIONE S-TRANSFERASE-RELATED"/>
    <property type="match status" value="1"/>
</dbReference>
<protein>
    <recommendedName>
        <fullName evidence="1">GST C-terminal domain-containing protein</fullName>
    </recommendedName>
</protein>
<organism evidence="2 3">
    <name type="scientific">Bombardia bombarda</name>
    <dbReference type="NCBI Taxonomy" id="252184"/>
    <lineage>
        <taxon>Eukaryota</taxon>
        <taxon>Fungi</taxon>
        <taxon>Dikarya</taxon>
        <taxon>Ascomycota</taxon>
        <taxon>Pezizomycotina</taxon>
        <taxon>Sordariomycetes</taxon>
        <taxon>Sordariomycetidae</taxon>
        <taxon>Sordariales</taxon>
        <taxon>Lasiosphaeriaceae</taxon>
        <taxon>Bombardia</taxon>
    </lineage>
</organism>
<dbReference type="InterPro" id="IPR036282">
    <property type="entry name" value="Glutathione-S-Trfase_C_sf"/>
</dbReference>
<name>A0AA39XKT5_9PEZI</name>
<reference evidence="2" key="1">
    <citation type="submission" date="2023-06" db="EMBL/GenBank/DDBJ databases">
        <title>Genome-scale phylogeny and comparative genomics of the fungal order Sordariales.</title>
        <authorList>
            <consortium name="Lawrence Berkeley National Laboratory"/>
            <person name="Hensen N."/>
            <person name="Bonometti L."/>
            <person name="Westerberg I."/>
            <person name="Brannstrom I.O."/>
            <person name="Guillou S."/>
            <person name="Cros-Aarteil S."/>
            <person name="Calhoun S."/>
            <person name="Haridas S."/>
            <person name="Kuo A."/>
            <person name="Mondo S."/>
            <person name="Pangilinan J."/>
            <person name="Riley R."/>
            <person name="LaButti K."/>
            <person name="Andreopoulos B."/>
            <person name="Lipzen A."/>
            <person name="Chen C."/>
            <person name="Yanf M."/>
            <person name="Daum C."/>
            <person name="Ng V."/>
            <person name="Clum A."/>
            <person name="Steindorff A."/>
            <person name="Ohm R."/>
            <person name="Martin F."/>
            <person name="Silar P."/>
            <person name="Natvig D."/>
            <person name="Lalanne C."/>
            <person name="Gautier V."/>
            <person name="Ament-velasquez S.L."/>
            <person name="Kruys A."/>
            <person name="Hutchinson M.I."/>
            <person name="Powell A.J."/>
            <person name="Barry K."/>
            <person name="Miller A.N."/>
            <person name="Grigoriev I.V."/>
            <person name="Debuchy R."/>
            <person name="Gladieux P."/>
            <person name="Thoren M.H."/>
            <person name="Johannesson H."/>
        </authorList>
    </citation>
    <scope>NUCLEOTIDE SEQUENCE</scope>
    <source>
        <strain evidence="2">SMH3391-2</strain>
    </source>
</reference>
<dbReference type="Gene3D" id="1.20.1050.10">
    <property type="match status" value="1"/>
</dbReference>
<dbReference type="InterPro" id="IPR036249">
    <property type="entry name" value="Thioredoxin-like_sf"/>
</dbReference>
<accession>A0AA39XKT5</accession>
<sequence>MADSSSLPKLTLYLASGSCALAPHILLRELAIPFTPFFMRLNIKGGSGYEAEDGSFSAEEYKKTVHHSGYVPALKVVIEATGEEDIITEMPAILTYIASLAPSPERAARLLGATPIARAKTISWLAWLSSTLHGQAYASIWKPKRFVDQAGADVEAIVAQVGRKTVIECYRQMEAALERDGGEFFIGGGEGQPGLVDICAYLFYRWGVKQKFEMGQFVRYEKVAQAVEARESASGAVEREGGKLVFA</sequence>
<evidence type="ECO:0000313" key="2">
    <source>
        <dbReference type="EMBL" id="KAK0635852.1"/>
    </source>
</evidence>
<dbReference type="Gene3D" id="3.40.30.10">
    <property type="entry name" value="Glutaredoxin"/>
    <property type="match status" value="1"/>
</dbReference>
<evidence type="ECO:0000259" key="1">
    <source>
        <dbReference type="PROSITE" id="PS50405"/>
    </source>
</evidence>
<proteinExistence type="predicted"/>
<comment type="caution">
    <text evidence="2">The sequence shown here is derived from an EMBL/GenBank/DDBJ whole genome shotgun (WGS) entry which is preliminary data.</text>
</comment>
<dbReference type="AlphaFoldDB" id="A0AA39XKT5"/>
<dbReference type="Proteomes" id="UP001174934">
    <property type="component" value="Unassembled WGS sequence"/>
</dbReference>
<gene>
    <name evidence="2" type="ORF">B0T17DRAFT_612663</name>
</gene>